<dbReference type="OrthoDB" id="370413at2759"/>
<feature type="chain" id="PRO_5001536212" description="Surface antigen" evidence="1">
    <location>
        <begin position="22"/>
        <end position="570"/>
    </location>
</feature>
<evidence type="ECO:0000313" key="2">
    <source>
        <dbReference type="EMBL" id="ETW29049.1"/>
    </source>
</evidence>
<gene>
    <name evidence="2" type="ORF">PFFCH_03470</name>
</gene>
<reference evidence="2 3" key="1">
    <citation type="submission" date="2013-02" db="EMBL/GenBank/DDBJ databases">
        <title>The Genome Annotation of Plasmodium falciparum FCH/4.</title>
        <authorList>
            <consortium name="The Broad Institute Genome Sequencing Platform"/>
            <consortium name="The Broad Institute Genome Sequencing Center for Infectious Disease"/>
            <person name="Neafsey D."/>
            <person name="Hoffman S."/>
            <person name="Volkman S."/>
            <person name="Rosenthal P."/>
            <person name="Walker B."/>
            <person name="Young S.K."/>
            <person name="Zeng Q."/>
            <person name="Gargeya S."/>
            <person name="Fitzgerald M."/>
            <person name="Haas B."/>
            <person name="Abouelleil A."/>
            <person name="Allen A.W."/>
            <person name="Alvarado L."/>
            <person name="Arachchi H.M."/>
            <person name="Berlin A.M."/>
            <person name="Chapman S.B."/>
            <person name="Gainer-Dewar J."/>
            <person name="Goldberg J."/>
            <person name="Griggs A."/>
            <person name="Gujja S."/>
            <person name="Hansen M."/>
            <person name="Howarth C."/>
            <person name="Imamovic A."/>
            <person name="Ireland A."/>
            <person name="Larimer J."/>
            <person name="McCowan C."/>
            <person name="Murphy C."/>
            <person name="Pearson M."/>
            <person name="Poon T.W."/>
            <person name="Priest M."/>
            <person name="Roberts A."/>
            <person name="Saif S."/>
            <person name="Shea T."/>
            <person name="Sisk P."/>
            <person name="Sykes S."/>
            <person name="Wortman J."/>
            <person name="Nusbaum C."/>
            <person name="Birren B."/>
        </authorList>
    </citation>
    <scope>NUCLEOTIDE SEQUENCE [LARGE SCALE GENOMIC DNA]</scope>
    <source>
        <strain evidence="2 3">FCH/4</strain>
    </source>
</reference>
<dbReference type="GO" id="GO:0005634">
    <property type="term" value="C:nucleus"/>
    <property type="evidence" value="ECO:0007669"/>
    <property type="project" value="TreeGrafter"/>
</dbReference>
<proteinExistence type="predicted"/>
<dbReference type="Pfam" id="PF05427">
    <property type="entry name" value="FIBP"/>
    <property type="match status" value="1"/>
</dbReference>
<feature type="signal peptide" evidence="1">
    <location>
        <begin position="1"/>
        <end position="21"/>
    </location>
</feature>
<protein>
    <recommendedName>
        <fullName evidence="4">Surface antigen</fullName>
    </recommendedName>
</protein>
<dbReference type="InterPro" id="IPR006373">
    <property type="entry name" value="VSA_Rifin"/>
</dbReference>
<dbReference type="PANTHER" id="PTHR13223">
    <property type="entry name" value="ACIDIC FIBROBLAST GROWTH FACTOR INTRACELLULAR BINDING PROTEIN"/>
    <property type="match status" value="1"/>
</dbReference>
<dbReference type="Pfam" id="PF02009">
    <property type="entry name" value="RIFIN"/>
    <property type="match status" value="1"/>
</dbReference>
<organism evidence="2 3">
    <name type="scientific">Plasmodium falciparum FCH/4</name>
    <dbReference type="NCBI Taxonomy" id="1036724"/>
    <lineage>
        <taxon>Eukaryota</taxon>
        <taxon>Sar</taxon>
        <taxon>Alveolata</taxon>
        <taxon>Apicomplexa</taxon>
        <taxon>Aconoidasida</taxon>
        <taxon>Haemosporida</taxon>
        <taxon>Plasmodiidae</taxon>
        <taxon>Plasmodium</taxon>
        <taxon>Plasmodium (Laverania)</taxon>
    </lineage>
</organism>
<accession>A0A024VK06</accession>
<name>A0A024VK06_PLAFA</name>
<evidence type="ECO:0000313" key="3">
    <source>
        <dbReference type="Proteomes" id="UP000030656"/>
    </source>
</evidence>
<dbReference type="EMBL" id="KI927999">
    <property type="protein sequence ID" value="ETW29049.1"/>
    <property type="molecule type" value="Genomic_DNA"/>
</dbReference>
<dbReference type="InterPro" id="IPR008614">
    <property type="entry name" value="FIBP"/>
</dbReference>
<dbReference type="PANTHER" id="PTHR13223:SF2">
    <property type="entry name" value="ACIDIC FIBROBLAST GROWTH FACTOR INTRACELLULAR-BINDING PROTEIN"/>
    <property type="match status" value="1"/>
</dbReference>
<evidence type="ECO:0000256" key="1">
    <source>
        <dbReference type="SAM" id="SignalP"/>
    </source>
</evidence>
<reference evidence="2 3" key="2">
    <citation type="submission" date="2013-02" db="EMBL/GenBank/DDBJ databases">
        <title>The Genome Sequence of Plasmodium falciparum FCH/4.</title>
        <authorList>
            <consortium name="The Broad Institute Genome Sequencing Platform"/>
            <consortium name="The Broad Institute Genome Sequencing Center for Infectious Disease"/>
            <person name="Neafsey D."/>
            <person name="Cheeseman I."/>
            <person name="Volkman S."/>
            <person name="Adams J."/>
            <person name="Walker B."/>
            <person name="Young S.K."/>
            <person name="Zeng Q."/>
            <person name="Gargeya S."/>
            <person name="Fitzgerald M."/>
            <person name="Haas B."/>
            <person name="Abouelleil A."/>
            <person name="Alvarado L."/>
            <person name="Arachchi H.M."/>
            <person name="Berlin A.M."/>
            <person name="Chapman S.B."/>
            <person name="Dewar J."/>
            <person name="Goldberg J."/>
            <person name="Griggs A."/>
            <person name="Gujja S."/>
            <person name="Hansen M."/>
            <person name="Howarth C."/>
            <person name="Imamovic A."/>
            <person name="Larimer J."/>
            <person name="McCowan C."/>
            <person name="Murphy C."/>
            <person name="Neiman D."/>
            <person name="Pearson M."/>
            <person name="Priest M."/>
            <person name="Roberts A."/>
            <person name="Saif S."/>
            <person name="Shea T."/>
            <person name="Sisk P."/>
            <person name="Sykes S."/>
            <person name="Wortman J."/>
            <person name="Nusbaum C."/>
            <person name="Birren B."/>
        </authorList>
    </citation>
    <scope>NUCLEOTIDE SEQUENCE [LARGE SCALE GENOMIC DNA]</scope>
    <source>
        <strain evidence="2 3">FCH/4</strain>
    </source>
</reference>
<dbReference type="AlphaFoldDB" id="A0A024VK06"/>
<dbReference type="NCBIfam" id="TIGR01477">
    <property type="entry name" value="RIFIN"/>
    <property type="match status" value="1"/>
</dbReference>
<sequence>MKVHYINILLFTLPLNILVNGQGHYSSTKHPISSTKSSKYHRSLCECEIYTSIYDNDPEMKKVMQDFDQQTSQRLREYDERLIKNRQKCKDQCDKDIQKIILKDKIEKELTKQLEALEVDITSEDIPACVCKKSVEDKVGKNCLKCGGILGGGIPGLGVLGAYAVNSMVQVAMDAAKKAAIAEGAEAGIAEGIKVAIQGVPKKFLLYTLNGKELQAVINANNFQNPSFFYGEIMAEYVSWKKSDMVNSYGLFSFIEESCENNPDKIMKFILANSNDIAKDAGKAATKMTTQTTEALTLKKTAEATSTSAIFSNPIINFSIFDLWLRGYNEEEVLYVLQNSFYFDLKKSKKGEKNKNEEEFLIKEITNEEKKGGKEKMPIGRAKDNVFYVKNRILNIFNTDNNDNNYNSRNIFFQHFLCLYIKQQFYIFNILSYHLMNLDLRFSNFYVPISKHKALKLIRIYYDIDFNLEKEIIKYKNINNINKYTSELVKVTSIHKISIKRQIENIKNMWKYIINIYEDRNINIGKLQKKRRISLKKIVKYIKTRFRFSSCFSKRESFIDNDDGNIYHKE</sequence>
<evidence type="ECO:0008006" key="4">
    <source>
        <dbReference type="Google" id="ProtNLM"/>
    </source>
</evidence>
<dbReference type="Proteomes" id="UP000030656">
    <property type="component" value="Unassembled WGS sequence"/>
</dbReference>
<keyword evidence="1" id="KW-0732">Signal</keyword>